<gene>
    <name evidence="3" type="ORF">MUB46_01840</name>
</gene>
<protein>
    <recommendedName>
        <fullName evidence="5">Mu-like prophage major head subunit gpT</fullName>
    </recommendedName>
</protein>
<feature type="chain" id="PRO_5043700477" description="Mu-like prophage major head subunit gpT" evidence="2">
    <location>
        <begin position="31"/>
        <end position="577"/>
    </location>
</feature>
<feature type="region of interest" description="Disordered" evidence="1">
    <location>
        <begin position="118"/>
        <end position="141"/>
    </location>
</feature>
<reference evidence="3 4" key="1">
    <citation type="submission" date="2022-04" db="EMBL/GenBank/DDBJ databases">
        <authorList>
            <person name="Ye Y.-Q."/>
            <person name="Du Z.-J."/>
        </authorList>
    </citation>
    <scope>NUCLEOTIDE SEQUENCE [LARGE SCALE GENOMIC DNA]</scope>
    <source>
        <strain evidence="3 4">A6E488</strain>
    </source>
</reference>
<proteinExistence type="predicted"/>
<name>A0AAW5QRJ4_9HYPH</name>
<evidence type="ECO:0008006" key="5">
    <source>
        <dbReference type="Google" id="ProtNLM"/>
    </source>
</evidence>
<evidence type="ECO:0000313" key="3">
    <source>
        <dbReference type="EMBL" id="MCT8970590.1"/>
    </source>
</evidence>
<comment type="caution">
    <text evidence="3">The sequence shown here is derived from an EMBL/GenBank/DDBJ whole genome shotgun (WGS) entry which is preliminary data.</text>
</comment>
<accession>A0AAW5QRJ4</accession>
<keyword evidence="4" id="KW-1185">Reference proteome</keyword>
<organism evidence="3 4">
    <name type="scientific">Microbaculum marinisediminis</name>
    <dbReference type="NCBI Taxonomy" id="2931392"/>
    <lineage>
        <taxon>Bacteria</taxon>
        <taxon>Pseudomonadati</taxon>
        <taxon>Pseudomonadota</taxon>
        <taxon>Alphaproteobacteria</taxon>
        <taxon>Hyphomicrobiales</taxon>
        <taxon>Tepidamorphaceae</taxon>
        <taxon>Microbaculum</taxon>
    </lineage>
</organism>
<dbReference type="Proteomes" id="UP001320898">
    <property type="component" value="Unassembled WGS sequence"/>
</dbReference>
<sequence length="577" mass="61653">MNISKTFMAALGLIVAACTVVAFLPDHAFAAAGHPAASPALAVAGDIFQHLAGNAVEYMAIPVAVMRANLKELEQRAKAKEAEIKDDTPADQVESIRTEHRSLVEEIEQLRSDIAAAEEAAAAETDPPAPVAGQQAEGAGDDVEGRVQRALAGERSRVAEIQSLATRHGLGEAFVAQHTSAGSDIATVRTAVLDELATRGDRNPVFPHVELGGLDETTSRREGMRDALAARLARAGGNRSVQVPEHARQWAERDIAEIAAECINWRGSLRTGRQVTEMFQRAFHTTSDFPGIFTDAMNVRLLDRYEAAAPTYRLFSARMTTPDFKAMNVIRAGDFPALQPVTESGEIKGGTFGESKEVVQTKPYGVQLRITRQMLINDQLGAIEQMLGSYGVRVADWENDLVFSVLLSASGAGPTLLTDNKAVFHTGHGNLTGTGTAITVASIGIGRAMMAKQKSLDGIKLNLKPKTILCGPDSITSAEQLVATITPSAPGNAVPESMRNLMPASDASIPDYAWYLFADPEVAPVFVYSNLEGFEGPRLTAEDTFDVQGMKVKLEHDFGAGASDYRGAYRNAGAAPV</sequence>
<evidence type="ECO:0000256" key="1">
    <source>
        <dbReference type="SAM" id="MobiDB-lite"/>
    </source>
</evidence>
<feature type="signal peptide" evidence="2">
    <location>
        <begin position="1"/>
        <end position="30"/>
    </location>
</feature>
<dbReference type="RefSeq" id="WP_261614155.1">
    <property type="nucleotide sequence ID" value="NZ_JALIDZ010000001.1"/>
</dbReference>
<dbReference type="Pfam" id="PF25209">
    <property type="entry name" value="Phage_capsid_4"/>
    <property type="match status" value="1"/>
</dbReference>
<dbReference type="EMBL" id="JALIDZ010000001">
    <property type="protein sequence ID" value="MCT8970590.1"/>
    <property type="molecule type" value="Genomic_DNA"/>
</dbReference>
<evidence type="ECO:0000256" key="2">
    <source>
        <dbReference type="SAM" id="SignalP"/>
    </source>
</evidence>
<dbReference type="PROSITE" id="PS51257">
    <property type="entry name" value="PROKAR_LIPOPROTEIN"/>
    <property type="match status" value="1"/>
</dbReference>
<dbReference type="AlphaFoldDB" id="A0AAW5QRJ4"/>
<evidence type="ECO:0000313" key="4">
    <source>
        <dbReference type="Proteomes" id="UP001320898"/>
    </source>
</evidence>
<keyword evidence="2" id="KW-0732">Signal</keyword>